<keyword evidence="3" id="KW-1185">Reference proteome</keyword>
<dbReference type="Proteomes" id="UP000214666">
    <property type="component" value="Chromosome"/>
</dbReference>
<feature type="transmembrane region" description="Helical" evidence="1">
    <location>
        <begin position="100"/>
        <end position="118"/>
    </location>
</feature>
<accession>A0A222WJE6</accession>
<feature type="transmembrane region" description="Helical" evidence="1">
    <location>
        <begin position="68"/>
        <end position="88"/>
    </location>
</feature>
<organism evidence="2 3">
    <name type="scientific">Paenibacillus kribbensis</name>
    <dbReference type="NCBI Taxonomy" id="172713"/>
    <lineage>
        <taxon>Bacteria</taxon>
        <taxon>Bacillati</taxon>
        <taxon>Bacillota</taxon>
        <taxon>Bacilli</taxon>
        <taxon>Bacillales</taxon>
        <taxon>Paenibacillaceae</taxon>
        <taxon>Paenibacillus</taxon>
    </lineage>
</organism>
<evidence type="ECO:0000313" key="2">
    <source>
        <dbReference type="EMBL" id="ASR46589.1"/>
    </source>
</evidence>
<feature type="transmembrane region" description="Helical" evidence="1">
    <location>
        <begin position="7"/>
        <end position="25"/>
    </location>
</feature>
<keyword evidence="1" id="KW-0812">Transmembrane</keyword>
<feature type="transmembrane region" description="Helical" evidence="1">
    <location>
        <begin position="31"/>
        <end position="56"/>
    </location>
</feature>
<dbReference type="EMBL" id="CP020028">
    <property type="protein sequence ID" value="ASR46589.1"/>
    <property type="molecule type" value="Genomic_DNA"/>
</dbReference>
<keyword evidence="1" id="KW-1133">Transmembrane helix</keyword>
<protein>
    <submittedName>
        <fullName evidence="2">Uncharacterized protein</fullName>
    </submittedName>
</protein>
<name>A0A222WJE6_9BACL</name>
<sequence>MTTTFTKITGVGFIILSVLRLTPFMNATGKWLLYISIAAFFLILYDLLEFIVEGIWIKKGVKLSKFLFSLRSIFLGCAVMAIIVLPNLKINISVKEVNTFSDAFTLISLGIAITLIGFKTERVQTILYNRRKTINNEVREFLNSIEGRSMINEHIEKLRIENTHQINKLDADSK</sequence>
<dbReference type="RefSeq" id="WP_094154369.1">
    <property type="nucleotide sequence ID" value="NZ_CP020028.1"/>
</dbReference>
<proteinExistence type="predicted"/>
<evidence type="ECO:0000256" key="1">
    <source>
        <dbReference type="SAM" id="Phobius"/>
    </source>
</evidence>
<dbReference type="AlphaFoldDB" id="A0A222WJE6"/>
<gene>
    <name evidence="2" type="ORF">B4V02_07820</name>
</gene>
<dbReference type="KEGG" id="pkb:B4V02_07820"/>
<dbReference type="OrthoDB" id="1797205at2"/>
<reference evidence="2 3" key="1">
    <citation type="submission" date="2017-03" db="EMBL/GenBank/DDBJ databases">
        <title>Complete genome sequence of Paenibacillus Kribbensis producing bioflocculants.</title>
        <authorList>
            <person name="Lee H.-G."/>
            <person name="Oh H.-M."/>
        </authorList>
    </citation>
    <scope>NUCLEOTIDE SEQUENCE [LARGE SCALE GENOMIC DNA]</scope>
    <source>
        <strain evidence="2 3">AM49</strain>
    </source>
</reference>
<evidence type="ECO:0000313" key="3">
    <source>
        <dbReference type="Proteomes" id="UP000214666"/>
    </source>
</evidence>
<keyword evidence="1" id="KW-0472">Membrane</keyword>